<evidence type="ECO:0000313" key="1">
    <source>
        <dbReference type="EMBL" id="PON98141.1"/>
    </source>
</evidence>
<sequence>MTITMRRIQLYCRCCERRSGEVSVAEKPHSSRKFQGGRYGVFWQ</sequence>
<organism evidence="1 2">
    <name type="scientific">Trema orientale</name>
    <name type="common">Charcoal tree</name>
    <name type="synonym">Celtis orientalis</name>
    <dbReference type="NCBI Taxonomy" id="63057"/>
    <lineage>
        <taxon>Eukaryota</taxon>
        <taxon>Viridiplantae</taxon>
        <taxon>Streptophyta</taxon>
        <taxon>Embryophyta</taxon>
        <taxon>Tracheophyta</taxon>
        <taxon>Spermatophyta</taxon>
        <taxon>Magnoliopsida</taxon>
        <taxon>eudicotyledons</taxon>
        <taxon>Gunneridae</taxon>
        <taxon>Pentapetalae</taxon>
        <taxon>rosids</taxon>
        <taxon>fabids</taxon>
        <taxon>Rosales</taxon>
        <taxon>Cannabaceae</taxon>
        <taxon>Trema</taxon>
    </lineage>
</organism>
<comment type="caution">
    <text evidence="1">The sequence shown here is derived from an EMBL/GenBank/DDBJ whole genome shotgun (WGS) entry which is preliminary data.</text>
</comment>
<reference evidence="2" key="1">
    <citation type="submission" date="2016-06" db="EMBL/GenBank/DDBJ databases">
        <title>Parallel loss of symbiosis genes in relatives of nitrogen-fixing non-legume Parasponia.</title>
        <authorList>
            <person name="Van Velzen R."/>
            <person name="Holmer R."/>
            <person name="Bu F."/>
            <person name="Rutten L."/>
            <person name="Van Zeijl A."/>
            <person name="Liu W."/>
            <person name="Santuari L."/>
            <person name="Cao Q."/>
            <person name="Sharma T."/>
            <person name="Shen D."/>
            <person name="Roswanjaya Y."/>
            <person name="Wardhani T."/>
            <person name="Kalhor M.S."/>
            <person name="Jansen J."/>
            <person name="Van den Hoogen J."/>
            <person name="Gungor B."/>
            <person name="Hartog M."/>
            <person name="Hontelez J."/>
            <person name="Verver J."/>
            <person name="Yang W.-C."/>
            <person name="Schijlen E."/>
            <person name="Repin R."/>
            <person name="Schilthuizen M."/>
            <person name="Schranz E."/>
            <person name="Heidstra R."/>
            <person name="Miyata K."/>
            <person name="Fedorova E."/>
            <person name="Kohlen W."/>
            <person name="Bisseling T."/>
            <person name="Smit S."/>
            <person name="Geurts R."/>
        </authorList>
    </citation>
    <scope>NUCLEOTIDE SEQUENCE [LARGE SCALE GENOMIC DNA]</scope>
    <source>
        <strain evidence="2">cv. RG33-2</strain>
    </source>
</reference>
<protein>
    <submittedName>
        <fullName evidence="1">Uncharacterized protein</fullName>
    </submittedName>
</protein>
<dbReference type="EMBL" id="JXTC01000026">
    <property type="protein sequence ID" value="PON98141.1"/>
    <property type="molecule type" value="Genomic_DNA"/>
</dbReference>
<proteinExistence type="predicted"/>
<accession>A0A2P5FK11</accession>
<evidence type="ECO:0000313" key="2">
    <source>
        <dbReference type="Proteomes" id="UP000237000"/>
    </source>
</evidence>
<gene>
    <name evidence="1" type="ORF">TorRG33x02_059710</name>
</gene>
<dbReference type="InParanoid" id="A0A2P5FK11"/>
<keyword evidence="2" id="KW-1185">Reference proteome</keyword>
<name>A0A2P5FK11_TREOI</name>
<dbReference type="OrthoDB" id="10453396at2759"/>
<dbReference type="AlphaFoldDB" id="A0A2P5FK11"/>
<dbReference type="Proteomes" id="UP000237000">
    <property type="component" value="Unassembled WGS sequence"/>
</dbReference>